<feature type="non-terminal residue" evidence="2">
    <location>
        <position position="133"/>
    </location>
</feature>
<feature type="region of interest" description="Disordered" evidence="1">
    <location>
        <begin position="109"/>
        <end position="133"/>
    </location>
</feature>
<sequence length="133" mass="14016">MNIPFARVLKKIDIRIHLEPKLLRYSRSNEHSIQSRSGANIDLGLASCALAPRPSVGAALSAGALRCVGRRPGRLSPSAAASFTIADGAGSFRAHEGEQDVVFEFAPPTEHTDSASTAPAMCRPRASNAPAPQ</sequence>
<gene>
    <name evidence="2" type="ORF">IPOD504_LOCUS3676</name>
</gene>
<keyword evidence="3" id="KW-1185">Reference proteome</keyword>
<organism evidence="2 3">
    <name type="scientific">Iphiclides podalirius</name>
    <name type="common">scarce swallowtail</name>
    <dbReference type="NCBI Taxonomy" id="110791"/>
    <lineage>
        <taxon>Eukaryota</taxon>
        <taxon>Metazoa</taxon>
        <taxon>Ecdysozoa</taxon>
        <taxon>Arthropoda</taxon>
        <taxon>Hexapoda</taxon>
        <taxon>Insecta</taxon>
        <taxon>Pterygota</taxon>
        <taxon>Neoptera</taxon>
        <taxon>Endopterygota</taxon>
        <taxon>Lepidoptera</taxon>
        <taxon>Glossata</taxon>
        <taxon>Ditrysia</taxon>
        <taxon>Papilionoidea</taxon>
        <taxon>Papilionidae</taxon>
        <taxon>Papilioninae</taxon>
        <taxon>Iphiclides</taxon>
    </lineage>
</organism>
<dbReference type="Proteomes" id="UP000837857">
    <property type="component" value="Chromosome 14"/>
</dbReference>
<name>A0ABN8HVZ2_9NEOP</name>
<protein>
    <submittedName>
        <fullName evidence="2">Uncharacterized protein</fullName>
    </submittedName>
</protein>
<accession>A0ABN8HVZ2</accession>
<dbReference type="EMBL" id="OW152826">
    <property type="protein sequence ID" value="CAH2042229.1"/>
    <property type="molecule type" value="Genomic_DNA"/>
</dbReference>
<evidence type="ECO:0000313" key="3">
    <source>
        <dbReference type="Proteomes" id="UP000837857"/>
    </source>
</evidence>
<evidence type="ECO:0000256" key="1">
    <source>
        <dbReference type="SAM" id="MobiDB-lite"/>
    </source>
</evidence>
<reference evidence="2" key="1">
    <citation type="submission" date="2022-03" db="EMBL/GenBank/DDBJ databases">
        <authorList>
            <person name="Martin H S."/>
        </authorList>
    </citation>
    <scope>NUCLEOTIDE SEQUENCE</scope>
</reference>
<evidence type="ECO:0000313" key="2">
    <source>
        <dbReference type="EMBL" id="CAH2042229.1"/>
    </source>
</evidence>
<proteinExistence type="predicted"/>